<dbReference type="Gene3D" id="3.40.30.10">
    <property type="entry name" value="Glutaredoxin"/>
    <property type="match status" value="1"/>
</dbReference>
<dbReference type="Pfam" id="PF00578">
    <property type="entry name" value="AhpC-TSA"/>
    <property type="match status" value="1"/>
</dbReference>
<sequence length="174" mass="18797">MKLRRIVTLLIIAAACAAGIGVYLQQSSQPPAGRMTAGALAPAFEAVTLQGEKVRLSEYKGRVVLLNFWATWCKPCMREMPLLNELSQSAELPVETLFVNAGESKGTVSEYMAEQQFSFPVIIDVTGRISASYSVNALPSTYIINKAGEISKIVVGEIGDLDTLKQWLAEAGAE</sequence>
<dbReference type="CDD" id="cd02966">
    <property type="entry name" value="TlpA_like_family"/>
    <property type="match status" value="1"/>
</dbReference>
<dbReference type="InterPro" id="IPR013766">
    <property type="entry name" value="Thioredoxin_domain"/>
</dbReference>
<evidence type="ECO:0000313" key="3">
    <source>
        <dbReference type="EMBL" id="MBP2111271.1"/>
    </source>
</evidence>
<dbReference type="EMBL" id="JAGGLV010000003">
    <property type="protein sequence ID" value="MBP2111271.1"/>
    <property type="molecule type" value="Genomic_DNA"/>
</dbReference>
<dbReference type="Proteomes" id="UP000773462">
    <property type="component" value="Unassembled WGS sequence"/>
</dbReference>
<name>A0ABS4NMH7_9BACL</name>
<accession>A0ABS4NMH7</accession>
<organism evidence="3 4">
    <name type="scientific">Paenibacillus silagei</name>
    <dbReference type="NCBI Taxonomy" id="1670801"/>
    <lineage>
        <taxon>Bacteria</taxon>
        <taxon>Bacillati</taxon>
        <taxon>Bacillota</taxon>
        <taxon>Bacilli</taxon>
        <taxon>Bacillales</taxon>
        <taxon>Paenibacillaceae</taxon>
        <taxon>Paenibacillus</taxon>
    </lineage>
</organism>
<dbReference type="RefSeq" id="WP_209870860.1">
    <property type="nucleotide sequence ID" value="NZ_JAGGLV010000003.1"/>
</dbReference>
<gene>
    <name evidence="3" type="ORF">J2Z70_001412</name>
</gene>
<keyword evidence="4" id="KW-1185">Reference proteome</keyword>
<dbReference type="PANTHER" id="PTHR42852">
    <property type="entry name" value="THIOL:DISULFIDE INTERCHANGE PROTEIN DSBE"/>
    <property type="match status" value="1"/>
</dbReference>
<dbReference type="InterPro" id="IPR036249">
    <property type="entry name" value="Thioredoxin-like_sf"/>
</dbReference>
<protein>
    <submittedName>
        <fullName evidence="3">Thiol-disulfide isomerase/thioredoxin</fullName>
    </submittedName>
</protein>
<dbReference type="GO" id="GO:0016853">
    <property type="term" value="F:isomerase activity"/>
    <property type="evidence" value="ECO:0007669"/>
    <property type="project" value="UniProtKB-KW"/>
</dbReference>
<comment type="caution">
    <text evidence="3">The sequence shown here is derived from an EMBL/GenBank/DDBJ whole genome shotgun (WGS) entry which is preliminary data.</text>
</comment>
<evidence type="ECO:0000259" key="2">
    <source>
        <dbReference type="PROSITE" id="PS51352"/>
    </source>
</evidence>
<reference evidence="3 4" key="1">
    <citation type="submission" date="2021-03" db="EMBL/GenBank/DDBJ databases">
        <title>Genomic Encyclopedia of Type Strains, Phase IV (KMG-IV): sequencing the most valuable type-strain genomes for metagenomic binning, comparative biology and taxonomic classification.</title>
        <authorList>
            <person name="Goeker M."/>
        </authorList>
    </citation>
    <scope>NUCLEOTIDE SEQUENCE [LARGE SCALE GENOMIC DNA]</scope>
    <source>
        <strain evidence="3 4">DSM 101953</strain>
    </source>
</reference>
<proteinExistence type="predicted"/>
<dbReference type="InterPro" id="IPR050553">
    <property type="entry name" value="Thioredoxin_ResA/DsbE_sf"/>
</dbReference>
<feature type="domain" description="Thioredoxin" evidence="2">
    <location>
        <begin position="35"/>
        <end position="173"/>
    </location>
</feature>
<evidence type="ECO:0000313" key="4">
    <source>
        <dbReference type="Proteomes" id="UP000773462"/>
    </source>
</evidence>
<keyword evidence="1" id="KW-1015">Disulfide bond</keyword>
<evidence type="ECO:0000256" key="1">
    <source>
        <dbReference type="ARBA" id="ARBA00023157"/>
    </source>
</evidence>
<keyword evidence="3" id="KW-0413">Isomerase</keyword>
<dbReference type="PANTHER" id="PTHR42852:SF17">
    <property type="entry name" value="THIOREDOXIN-LIKE PROTEIN HI_1115"/>
    <property type="match status" value="1"/>
</dbReference>
<dbReference type="PROSITE" id="PS51257">
    <property type="entry name" value="PROKAR_LIPOPROTEIN"/>
    <property type="match status" value="1"/>
</dbReference>
<dbReference type="InterPro" id="IPR000866">
    <property type="entry name" value="AhpC/TSA"/>
</dbReference>
<dbReference type="PROSITE" id="PS51352">
    <property type="entry name" value="THIOREDOXIN_2"/>
    <property type="match status" value="1"/>
</dbReference>
<dbReference type="SUPFAM" id="SSF52833">
    <property type="entry name" value="Thioredoxin-like"/>
    <property type="match status" value="1"/>
</dbReference>